<dbReference type="SUPFAM" id="SSF54928">
    <property type="entry name" value="RNA-binding domain, RBD"/>
    <property type="match status" value="2"/>
</dbReference>
<dbReference type="InterPro" id="IPR012677">
    <property type="entry name" value="Nucleotide-bd_a/b_plait_sf"/>
</dbReference>
<reference evidence="8" key="1">
    <citation type="journal article" date="2021" name="Nat. Commun.">
        <title>Genetic determinants of endophytism in the Arabidopsis root mycobiome.</title>
        <authorList>
            <person name="Mesny F."/>
            <person name="Miyauchi S."/>
            <person name="Thiergart T."/>
            <person name="Pickel B."/>
            <person name="Atanasova L."/>
            <person name="Karlsson M."/>
            <person name="Huettel B."/>
            <person name="Barry K.W."/>
            <person name="Haridas S."/>
            <person name="Chen C."/>
            <person name="Bauer D."/>
            <person name="Andreopoulos W."/>
            <person name="Pangilinan J."/>
            <person name="LaButti K."/>
            <person name="Riley R."/>
            <person name="Lipzen A."/>
            <person name="Clum A."/>
            <person name="Drula E."/>
            <person name="Henrissat B."/>
            <person name="Kohler A."/>
            <person name="Grigoriev I.V."/>
            <person name="Martin F.M."/>
            <person name="Hacquard S."/>
        </authorList>
    </citation>
    <scope>NUCLEOTIDE SEQUENCE</scope>
    <source>
        <strain evidence="8">MPI-CAGE-CH-0243</strain>
    </source>
</reference>
<evidence type="ECO:0000256" key="3">
    <source>
        <dbReference type="ARBA" id="ARBA00023161"/>
    </source>
</evidence>
<keyword evidence="9" id="KW-1185">Reference proteome</keyword>
<dbReference type="OrthoDB" id="18087at2759"/>
<feature type="compositionally biased region" description="Basic and acidic residues" evidence="6">
    <location>
        <begin position="192"/>
        <end position="204"/>
    </location>
</feature>
<feature type="region of interest" description="Disordered" evidence="6">
    <location>
        <begin position="132"/>
        <end position="153"/>
    </location>
</feature>
<dbReference type="Pfam" id="PF03467">
    <property type="entry name" value="Smg4_UPF3"/>
    <property type="match status" value="1"/>
</dbReference>
<comment type="caution">
    <text evidence="8">The sequence shown here is derived from an EMBL/GenBank/DDBJ whole genome shotgun (WGS) entry which is preliminary data.</text>
</comment>
<dbReference type="InterPro" id="IPR035979">
    <property type="entry name" value="RBD_domain_sf"/>
</dbReference>
<evidence type="ECO:0000256" key="5">
    <source>
        <dbReference type="PROSITE-ProRule" id="PRU00176"/>
    </source>
</evidence>
<feature type="compositionally biased region" description="Low complexity" evidence="6">
    <location>
        <begin position="457"/>
        <end position="472"/>
    </location>
</feature>
<comment type="subcellular location">
    <subcellularLocation>
        <location evidence="1">Nucleus</location>
    </subcellularLocation>
</comment>
<dbReference type="GO" id="GO:0005737">
    <property type="term" value="C:cytoplasm"/>
    <property type="evidence" value="ECO:0007669"/>
    <property type="project" value="TreeGrafter"/>
</dbReference>
<feature type="region of interest" description="Disordered" evidence="6">
    <location>
        <begin position="550"/>
        <end position="603"/>
    </location>
</feature>
<feature type="compositionally biased region" description="Gly residues" evidence="6">
    <location>
        <begin position="560"/>
        <end position="581"/>
    </location>
</feature>
<dbReference type="EMBL" id="JAGMWT010000004">
    <property type="protein sequence ID" value="KAH7130684.1"/>
    <property type="molecule type" value="Genomic_DNA"/>
</dbReference>
<evidence type="ECO:0000259" key="7">
    <source>
        <dbReference type="PROSITE" id="PS50102"/>
    </source>
</evidence>
<dbReference type="SMART" id="SM00360">
    <property type="entry name" value="RRM"/>
    <property type="match status" value="1"/>
</dbReference>
<keyword evidence="5" id="KW-0694">RNA-binding</keyword>
<name>A0A9P9ITT3_9PLEO</name>
<accession>A0A9P9ITT3</accession>
<feature type="compositionally biased region" description="Low complexity" evidence="6">
    <location>
        <begin position="267"/>
        <end position="289"/>
    </location>
</feature>
<dbReference type="GO" id="GO:0003729">
    <property type="term" value="F:mRNA binding"/>
    <property type="evidence" value="ECO:0007669"/>
    <property type="project" value="TreeGrafter"/>
</dbReference>
<dbReference type="AlphaFoldDB" id="A0A9P9ITT3"/>
<dbReference type="InterPro" id="IPR039722">
    <property type="entry name" value="Upf3"/>
</dbReference>
<gene>
    <name evidence="8" type="ORF">B0J11DRAFT_483471</name>
</gene>
<organism evidence="8 9">
    <name type="scientific">Dendryphion nanum</name>
    <dbReference type="NCBI Taxonomy" id="256645"/>
    <lineage>
        <taxon>Eukaryota</taxon>
        <taxon>Fungi</taxon>
        <taxon>Dikarya</taxon>
        <taxon>Ascomycota</taxon>
        <taxon>Pezizomycotina</taxon>
        <taxon>Dothideomycetes</taxon>
        <taxon>Pleosporomycetidae</taxon>
        <taxon>Pleosporales</taxon>
        <taxon>Torulaceae</taxon>
        <taxon>Dendryphion</taxon>
    </lineage>
</organism>
<dbReference type="InterPro" id="IPR000504">
    <property type="entry name" value="RRM_dom"/>
</dbReference>
<feature type="compositionally biased region" description="Low complexity" evidence="6">
    <location>
        <begin position="582"/>
        <end position="603"/>
    </location>
</feature>
<feature type="compositionally biased region" description="Low complexity" evidence="6">
    <location>
        <begin position="427"/>
        <end position="445"/>
    </location>
</feature>
<evidence type="ECO:0000256" key="1">
    <source>
        <dbReference type="ARBA" id="ARBA00004123"/>
    </source>
</evidence>
<dbReference type="GO" id="GO:0000184">
    <property type="term" value="P:nuclear-transcribed mRNA catabolic process, nonsense-mediated decay"/>
    <property type="evidence" value="ECO:0007669"/>
    <property type="project" value="UniProtKB-KW"/>
</dbReference>
<feature type="compositionally biased region" description="Basic and acidic residues" evidence="6">
    <location>
        <begin position="244"/>
        <end position="266"/>
    </location>
</feature>
<evidence type="ECO:0000313" key="9">
    <source>
        <dbReference type="Proteomes" id="UP000700596"/>
    </source>
</evidence>
<evidence type="ECO:0000256" key="4">
    <source>
        <dbReference type="ARBA" id="ARBA00023242"/>
    </source>
</evidence>
<dbReference type="PANTHER" id="PTHR13112:SF0">
    <property type="entry name" value="FI21285P1"/>
    <property type="match status" value="1"/>
</dbReference>
<dbReference type="Pfam" id="PF00076">
    <property type="entry name" value="RRM_1"/>
    <property type="match status" value="1"/>
</dbReference>
<proteinExistence type="inferred from homology"/>
<sequence length="603" mass="63065">MAPQPGANGVIPVAVLQKNTPQSTPRGPKAAAPRLKLLLRRLPPGLTKNELAIFLGDSWKLGAGKVDYLDFKEGKISKDAAKPSKPARVYIRVTSQALVAPLGDHVRQVSWQDAAKSYQDNALVGPPTLEYSPYHRIPANKSKHDGRQGTIDQDPEFKDFLEALTNPITKPAPGEDEERKTEKVTTTPLIEALREKKANKDKPQTKASGKHGRGEPKDETADRSEKKILSKSGAKDANSSTLSDKSRRPTKAEKAAAAKEAVKALNKEASSVKDSAASSSSEKAASSPAPERKRGNASIAKSMLQRDLGIGPAASRRRGSKREAPTAALETSTQAGEVAAGKQKVKDTPPSNSTGTAASEKNTTPSAKKERPSRSDRRAFKASLAEKTNIKNNEQKPDAQAKSTVTAAPTILKKPQSAQTPTAPKGPSASRAPPTEPAAARPTPSKADSAAPSRTHPPASNTTPNATPASANLGRHAFLKHANASQGITEPLIEEALKIFGPIEKVEIDKRKGFAYVDFADSEGLRKAIAGSPIQVAQGAVHVLEKKEKVARPAPVGTTRGRGGFGGRGRGGRGGARGGGPVAAAGPVVAPASPAPAASNAAT</sequence>
<dbReference type="GO" id="GO:0045727">
    <property type="term" value="P:positive regulation of translation"/>
    <property type="evidence" value="ECO:0007669"/>
    <property type="project" value="TreeGrafter"/>
</dbReference>
<feature type="compositionally biased region" description="Polar residues" evidence="6">
    <location>
        <begin position="349"/>
        <end position="366"/>
    </location>
</feature>
<feature type="compositionally biased region" description="Basic and acidic residues" evidence="6">
    <location>
        <begin position="212"/>
        <end position="228"/>
    </location>
</feature>
<evidence type="ECO:0000256" key="2">
    <source>
        <dbReference type="ARBA" id="ARBA00005991"/>
    </source>
</evidence>
<dbReference type="PROSITE" id="PS50102">
    <property type="entry name" value="RRM"/>
    <property type="match status" value="1"/>
</dbReference>
<protein>
    <submittedName>
        <fullName evidence="8">Smg-4/UPF3 family-domain-containing protein</fullName>
    </submittedName>
</protein>
<feature type="domain" description="RRM" evidence="7">
    <location>
        <begin position="475"/>
        <end position="541"/>
    </location>
</feature>
<dbReference type="CDD" id="cd00590">
    <property type="entry name" value="RRM_SF"/>
    <property type="match status" value="1"/>
</dbReference>
<keyword evidence="4" id="KW-0539">Nucleus</keyword>
<dbReference type="Gene3D" id="3.30.70.330">
    <property type="match status" value="2"/>
</dbReference>
<dbReference type="Proteomes" id="UP000700596">
    <property type="component" value="Unassembled WGS sequence"/>
</dbReference>
<dbReference type="InterPro" id="IPR005120">
    <property type="entry name" value="UPF3_dom"/>
</dbReference>
<dbReference type="GO" id="GO:0005730">
    <property type="term" value="C:nucleolus"/>
    <property type="evidence" value="ECO:0007669"/>
    <property type="project" value="TreeGrafter"/>
</dbReference>
<keyword evidence="3" id="KW-0866">Nonsense-mediated mRNA decay</keyword>
<feature type="compositionally biased region" description="Basic and acidic residues" evidence="6">
    <location>
        <begin position="367"/>
        <end position="379"/>
    </location>
</feature>
<evidence type="ECO:0000313" key="8">
    <source>
        <dbReference type="EMBL" id="KAH7130684.1"/>
    </source>
</evidence>
<dbReference type="PANTHER" id="PTHR13112">
    <property type="entry name" value="UPF3 REGULATOR OF NONSENSE TRANSCRIPTS-LIKE PROTEIN"/>
    <property type="match status" value="1"/>
</dbReference>
<evidence type="ECO:0000256" key="6">
    <source>
        <dbReference type="SAM" id="MobiDB-lite"/>
    </source>
</evidence>
<comment type="similarity">
    <text evidence="2">Belongs to the RENT3 family.</text>
</comment>
<feature type="region of interest" description="Disordered" evidence="6">
    <location>
        <begin position="166"/>
        <end position="478"/>
    </location>
</feature>